<evidence type="ECO:0000259" key="3">
    <source>
        <dbReference type="Pfam" id="PF02557"/>
    </source>
</evidence>
<dbReference type="OrthoDB" id="9792074at2"/>
<dbReference type="SUPFAM" id="SSF55166">
    <property type="entry name" value="Hedgehog/DD-peptidase"/>
    <property type="match status" value="1"/>
</dbReference>
<keyword evidence="4" id="KW-0645">Protease</keyword>
<reference evidence="5" key="1">
    <citation type="submission" date="2009-12" db="EMBL/GenBank/DDBJ databases">
        <title>Sequence of Clostridiales genomosp. BVAB3 str. UPII9-5.</title>
        <authorList>
            <person name="Madupu R."/>
            <person name="Durkin A.S."/>
            <person name="Torralba M."/>
            <person name="Methe B."/>
            <person name="Sutton G.G."/>
            <person name="Strausberg R.L."/>
            <person name="Nelson K.E."/>
        </authorList>
    </citation>
    <scope>NUCLEOTIDE SEQUENCE [LARGE SCALE GENOMIC DNA]</scope>
    <source>
        <strain evidence="5">W1219</strain>
    </source>
</reference>
<dbReference type="eggNOG" id="COG1876">
    <property type="taxonomic scope" value="Bacteria"/>
</dbReference>
<protein>
    <submittedName>
        <fullName evidence="4">Serine-type D-Ala-D-Ala carboxypeptidase</fullName>
    </submittedName>
</protein>
<accession>D2MLW5</accession>
<keyword evidence="4" id="KW-0121">Carboxypeptidase</keyword>
<dbReference type="GO" id="GO:0004180">
    <property type="term" value="F:carboxypeptidase activity"/>
    <property type="evidence" value="ECO:0007669"/>
    <property type="project" value="UniProtKB-KW"/>
</dbReference>
<evidence type="ECO:0000313" key="5">
    <source>
        <dbReference type="Proteomes" id="UP000005017"/>
    </source>
</evidence>
<name>D2MLW5_9FIRM</name>
<organism evidence="4 5">
    <name type="scientific">Bulleidia extructa W1219</name>
    <dbReference type="NCBI Taxonomy" id="679192"/>
    <lineage>
        <taxon>Bacteria</taxon>
        <taxon>Bacillati</taxon>
        <taxon>Bacillota</taxon>
        <taxon>Erysipelotrichia</taxon>
        <taxon>Erysipelotrichales</taxon>
        <taxon>Erysipelotrichaceae</taxon>
        <taxon>Bulleidia</taxon>
    </lineage>
</organism>
<dbReference type="CDD" id="cd14852">
    <property type="entry name" value="LD-carboxypeptidase"/>
    <property type="match status" value="1"/>
</dbReference>
<sequence length="247" mass="28589">MNLIQKKYMAILLSSLVGMSACSYLLLDSFHKSKESLRTSGKGQSDPTSPVKDPVKKNEYSFQKIGDITFYLNKNNPISKDYKPDDLVKVDLPSLREEQLRKEAMIALKDLFVAAKKEGYSIKLISAYRSFAYQQQLYDHYRKESSIADLNRIDDLPGKSEHQLGLAVDLGDYAEKYLLKSDFANTKLFQWLEKNSYKYGYILRYPKGKESVTGYKFHPWSFRYVGKKLALEIYESGLTFDEFVLRK</sequence>
<evidence type="ECO:0000256" key="1">
    <source>
        <dbReference type="SAM" id="MobiDB-lite"/>
    </source>
</evidence>
<dbReference type="InterPro" id="IPR058193">
    <property type="entry name" value="VanY/YodJ_core_dom"/>
</dbReference>
<proteinExistence type="predicted"/>
<dbReference type="STRING" id="679192.HMPREF9013_1470"/>
<dbReference type="RefSeq" id="WP_006626386.1">
    <property type="nucleotide sequence ID" value="NZ_ADFR01000001.1"/>
</dbReference>
<dbReference type="PANTHER" id="PTHR34385">
    <property type="entry name" value="D-ALANYL-D-ALANINE CARBOXYPEPTIDASE"/>
    <property type="match status" value="1"/>
</dbReference>
<dbReference type="InterPro" id="IPR052179">
    <property type="entry name" value="DD-CPase-like"/>
</dbReference>
<evidence type="ECO:0000313" key="4">
    <source>
        <dbReference type="EMBL" id="EFC06524.1"/>
    </source>
</evidence>
<dbReference type="PANTHER" id="PTHR34385:SF1">
    <property type="entry name" value="PEPTIDOGLYCAN L-ALANYL-D-GLUTAMATE ENDOPEPTIDASE CWLK"/>
    <property type="match status" value="1"/>
</dbReference>
<feature type="signal peptide" evidence="2">
    <location>
        <begin position="1"/>
        <end position="23"/>
    </location>
</feature>
<dbReference type="Gene3D" id="3.30.1380.10">
    <property type="match status" value="1"/>
</dbReference>
<dbReference type="InterPro" id="IPR009045">
    <property type="entry name" value="Zn_M74/Hedgehog-like"/>
</dbReference>
<dbReference type="PROSITE" id="PS51257">
    <property type="entry name" value="PROKAR_LIPOPROTEIN"/>
    <property type="match status" value="1"/>
</dbReference>
<feature type="compositionally biased region" description="Polar residues" evidence="1">
    <location>
        <begin position="38"/>
        <end position="48"/>
    </location>
</feature>
<keyword evidence="5" id="KW-1185">Reference proteome</keyword>
<evidence type="ECO:0000256" key="2">
    <source>
        <dbReference type="SAM" id="SignalP"/>
    </source>
</evidence>
<dbReference type="Pfam" id="PF02557">
    <property type="entry name" value="VanY"/>
    <property type="match status" value="1"/>
</dbReference>
<gene>
    <name evidence="4" type="ORF">HMPREF9013_1470</name>
</gene>
<keyword evidence="2" id="KW-0732">Signal</keyword>
<dbReference type="Proteomes" id="UP000005017">
    <property type="component" value="Unassembled WGS sequence"/>
</dbReference>
<dbReference type="GO" id="GO:0006508">
    <property type="term" value="P:proteolysis"/>
    <property type="evidence" value="ECO:0007669"/>
    <property type="project" value="InterPro"/>
</dbReference>
<feature type="chain" id="PRO_5039558223" evidence="2">
    <location>
        <begin position="24"/>
        <end position="247"/>
    </location>
</feature>
<dbReference type="EMBL" id="ADFR01000001">
    <property type="protein sequence ID" value="EFC06524.1"/>
    <property type="molecule type" value="Genomic_DNA"/>
</dbReference>
<dbReference type="InterPro" id="IPR003709">
    <property type="entry name" value="VanY-like_core_dom"/>
</dbReference>
<comment type="caution">
    <text evidence="4">The sequence shown here is derived from an EMBL/GenBank/DDBJ whole genome shotgun (WGS) entry which is preliminary data.</text>
</comment>
<feature type="region of interest" description="Disordered" evidence="1">
    <location>
        <begin position="36"/>
        <end position="55"/>
    </location>
</feature>
<dbReference type="AlphaFoldDB" id="D2MLW5"/>
<keyword evidence="4" id="KW-0378">Hydrolase</keyword>
<feature type="domain" description="D-alanyl-D-alanine carboxypeptidase-like core" evidence="3">
    <location>
        <begin position="98"/>
        <end position="227"/>
    </location>
</feature>